<dbReference type="InterPro" id="IPR011989">
    <property type="entry name" value="ARM-like"/>
</dbReference>
<dbReference type="SUPFAM" id="SSF48371">
    <property type="entry name" value="ARM repeat"/>
    <property type="match status" value="1"/>
</dbReference>
<keyword evidence="3" id="KW-1185">Reference proteome</keyword>
<accession>A0ABT2QLH7</accession>
<protein>
    <submittedName>
        <fullName evidence="2">HEAT repeat domain-containing protein</fullName>
    </submittedName>
</protein>
<dbReference type="Gene3D" id="1.25.10.10">
    <property type="entry name" value="Leucine-rich Repeat Variant"/>
    <property type="match status" value="2"/>
</dbReference>
<reference evidence="2 3" key="1">
    <citation type="submission" date="2022-09" db="EMBL/GenBank/DDBJ databases">
        <title>Enrichment on poylsaccharides allowed isolation of novel metabolic and taxonomic groups of Haloarchaea.</title>
        <authorList>
            <person name="Sorokin D.Y."/>
            <person name="Elcheninov A.G."/>
            <person name="Khizhniak T.V."/>
            <person name="Kolganova T.V."/>
            <person name="Kublanov I.V."/>
        </authorList>
    </citation>
    <scope>NUCLEOTIDE SEQUENCE [LARGE SCALE GENOMIC DNA]</scope>
    <source>
        <strain evidence="2 3">AArc-m2/3/4</strain>
    </source>
</reference>
<evidence type="ECO:0000313" key="2">
    <source>
        <dbReference type="EMBL" id="MCU4975721.1"/>
    </source>
</evidence>
<dbReference type="EMBL" id="JAOPKB010000023">
    <property type="protein sequence ID" value="MCU4975721.1"/>
    <property type="molecule type" value="Genomic_DNA"/>
</dbReference>
<evidence type="ECO:0000256" key="1">
    <source>
        <dbReference type="SAM" id="MobiDB-lite"/>
    </source>
</evidence>
<sequence>MTRELATGNMRKQRDFSRDSDPEPIPDGGFPSIAGISPVNANHLRAFLHEYADAPGFEITYEDEDEGEGEGETVSRLLFELAIIEPTVEIEGRTPAVRCKPVAPAPAPETVTVPLDAIEFLSVVEPPEPVYTATAETATEEALVLRRLADANPDAVRVSSLIALLDREDTGPQREALRALHLLAGVRPADCTPALPVLRSLLQRTAFSNARPALAVLYHVGTEEPANIAPMVDEIAPYSTNSDWLTREKALECIAAVADHDPADVRDIAPTLATLIETETRGRRHAIYILLRLARASPERTKPFAKTLGRAITDGSLSNAARLNATVALGQIVGDDPSVGVPLLGDIVELFEVDDIELRNNAVALVNEIATVHTDVVEQYRPELHELMTIEDDYTRINASATLARIAGDFPDTVTESTPVFVQLLEDDHPRVRENACWGLGSLRATDAENALRACSRRDDDPDVRTRAEWALSRLE</sequence>
<dbReference type="InterPro" id="IPR016024">
    <property type="entry name" value="ARM-type_fold"/>
</dbReference>
<gene>
    <name evidence="2" type="ORF">OB955_23855</name>
</gene>
<organism evidence="2 3">
    <name type="scientific">Natronoglomus mannanivorans</name>
    <dbReference type="NCBI Taxonomy" id="2979990"/>
    <lineage>
        <taxon>Archaea</taxon>
        <taxon>Methanobacteriati</taxon>
        <taxon>Methanobacteriota</taxon>
        <taxon>Stenosarchaea group</taxon>
        <taxon>Halobacteria</taxon>
        <taxon>Halobacteriales</taxon>
        <taxon>Natrialbaceae</taxon>
        <taxon>Natronoglomus</taxon>
    </lineage>
</organism>
<dbReference type="RefSeq" id="WP_338009359.1">
    <property type="nucleotide sequence ID" value="NZ_JAOPKB010000023.1"/>
</dbReference>
<dbReference type="Proteomes" id="UP001320972">
    <property type="component" value="Unassembled WGS sequence"/>
</dbReference>
<evidence type="ECO:0000313" key="3">
    <source>
        <dbReference type="Proteomes" id="UP001320972"/>
    </source>
</evidence>
<feature type="compositionally biased region" description="Basic and acidic residues" evidence="1">
    <location>
        <begin position="12"/>
        <end position="21"/>
    </location>
</feature>
<comment type="caution">
    <text evidence="2">The sequence shown here is derived from an EMBL/GenBank/DDBJ whole genome shotgun (WGS) entry which is preliminary data.</text>
</comment>
<name>A0ABT2QLH7_9EURY</name>
<proteinExistence type="predicted"/>
<feature type="region of interest" description="Disordered" evidence="1">
    <location>
        <begin position="1"/>
        <end position="33"/>
    </location>
</feature>
<dbReference type="Pfam" id="PF13646">
    <property type="entry name" value="HEAT_2"/>
    <property type="match status" value="1"/>
</dbReference>